<dbReference type="CDD" id="cd00093">
    <property type="entry name" value="HTH_XRE"/>
    <property type="match status" value="1"/>
</dbReference>
<proteinExistence type="predicted"/>
<dbReference type="SUPFAM" id="SSF47413">
    <property type="entry name" value="lambda repressor-like DNA-binding domains"/>
    <property type="match status" value="1"/>
</dbReference>
<dbReference type="SMART" id="SM00530">
    <property type="entry name" value="HTH_XRE"/>
    <property type="match status" value="1"/>
</dbReference>
<sequence length="110" mass="12469">MVVHLGINIKTIRKSKGISLSKLAERSNISKGHLSAIENNETNPSIQVIRKISNILQVPVEIILSEKSSELDDEWIALIQEAKSMGLEKSEIENFILFTKWKQKEERGID</sequence>
<dbReference type="Pfam" id="PF08671">
    <property type="entry name" value="SinI"/>
    <property type="match status" value="1"/>
</dbReference>
<dbReference type="InterPro" id="IPR050807">
    <property type="entry name" value="TransReg_Diox_bact_type"/>
</dbReference>
<accession>A0A5R9F7R0</accession>
<dbReference type="PANTHER" id="PTHR46797:SF1">
    <property type="entry name" value="METHYLPHOSPHONATE SYNTHASE"/>
    <property type="match status" value="1"/>
</dbReference>
<evidence type="ECO:0000259" key="3">
    <source>
        <dbReference type="PROSITE" id="PS51500"/>
    </source>
</evidence>
<evidence type="ECO:0000313" key="5">
    <source>
        <dbReference type="Proteomes" id="UP000308230"/>
    </source>
</evidence>
<feature type="domain" description="Sin" evidence="3">
    <location>
        <begin position="62"/>
        <end position="100"/>
    </location>
</feature>
<reference evidence="4 5" key="1">
    <citation type="submission" date="2019-04" db="EMBL/GenBank/DDBJ databases">
        <title>Bacillus caeni sp. nov., a bacterium isolated from mangrove sediment.</title>
        <authorList>
            <person name="Huang H."/>
            <person name="Mo K."/>
            <person name="Hu Y."/>
        </authorList>
    </citation>
    <scope>NUCLEOTIDE SEQUENCE [LARGE SCALE GENOMIC DNA]</scope>
    <source>
        <strain evidence="4 5">HB172195</strain>
    </source>
</reference>
<dbReference type="GO" id="GO:0003677">
    <property type="term" value="F:DNA binding"/>
    <property type="evidence" value="ECO:0007669"/>
    <property type="project" value="UniProtKB-KW"/>
</dbReference>
<keyword evidence="1" id="KW-0238">DNA-binding</keyword>
<dbReference type="OrthoDB" id="2721940at2"/>
<dbReference type="PANTHER" id="PTHR46797">
    <property type="entry name" value="HTH-TYPE TRANSCRIPTIONAL REGULATOR"/>
    <property type="match status" value="1"/>
</dbReference>
<name>A0A5R9F7R0_9BACL</name>
<comment type="caution">
    <text evidence="4">The sequence shown here is derived from an EMBL/GenBank/DDBJ whole genome shotgun (WGS) entry which is preliminary data.</text>
</comment>
<protein>
    <submittedName>
        <fullName evidence="4">Helix-turn-helix domain-containing protein</fullName>
    </submittedName>
</protein>
<evidence type="ECO:0000256" key="1">
    <source>
        <dbReference type="ARBA" id="ARBA00023125"/>
    </source>
</evidence>
<dbReference type="Pfam" id="PF01381">
    <property type="entry name" value="HTH_3"/>
    <property type="match status" value="1"/>
</dbReference>
<dbReference type="Gene3D" id="1.10.260.40">
    <property type="entry name" value="lambda repressor-like DNA-binding domains"/>
    <property type="match status" value="1"/>
</dbReference>
<dbReference type="InterPro" id="IPR036281">
    <property type="entry name" value="SinR/SinI_dimer_dom_sf"/>
</dbReference>
<dbReference type="GO" id="GO:0003700">
    <property type="term" value="F:DNA-binding transcription factor activity"/>
    <property type="evidence" value="ECO:0007669"/>
    <property type="project" value="TreeGrafter"/>
</dbReference>
<dbReference type="SUPFAM" id="SSF47406">
    <property type="entry name" value="SinR repressor dimerisation domain-like"/>
    <property type="match status" value="1"/>
</dbReference>
<gene>
    <name evidence="4" type="ORF">FCL54_18440</name>
</gene>
<dbReference type="InterPro" id="IPR001387">
    <property type="entry name" value="Cro/C1-type_HTH"/>
</dbReference>
<dbReference type="EMBL" id="SWLG01000016">
    <property type="protein sequence ID" value="TLS35795.1"/>
    <property type="molecule type" value="Genomic_DNA"/>
</dbReference>
<dbReference type="InterPro" id="IPR010982">
    <property type="entry name" value="Lambda_DNA-bd_dom_sf"/>
</dbReference>
<dbReference type="Proteomes" id="UP000308230">
    <property type="component" value="Unassembled WGS sequence"/>
</dbReference>
<dbReference type="GO" id="GO:0005829">
    <property type="term" value="C:cytosol"/>
    <property type="evidence" value="ECO:0007669"/>
    <property type="project" value="TreeGrafter"/>
</dbReference>
<dbReference type="PROSITE" id="PS50943">
    <property type="entry name" value="HTH_CROC1"/>
    <property type="match status" value="1"/>
</dbReference>
<dbReference type="RefSeq" id="WP_138128415.1">
    <property type="nucleotide sequence ID" value="NZ_SWLG01000016.1"/>
</dbReference>
<dbReference type="AlphaFoldDB" id="A0A5R9F7R0"/>
<dbReference type="PROSITE" id="PS51500">
    <property type="entry name" value="SIN"/>
    <property type="match status" value="1"/>
</dbReference>
<dbReference type="InterPro" id="IPR010981">
    <property type="entry name" value="SinR/SinI_dimer_dom"/>
</dbReference>
<feature type="domain" description="HTH cro/C1-type" evidence="2">
    <location>
        <begin position="9"/>
        <end position="63"/>
    </location>
</feature>
<dbReference type="GO" id="GO:0046983">
    <property type="term" value="F:protein dimerization activity"/>
    <property type="evidence" value="ECO:0007669"/>
    <property type="project" value="InterPro"/>
</dbReference>
<keyword evidence="5" id="KW-1185">Reference proteome</keyword>
<evidence type="ECO:0000259" key="2">
    <source>
        <dbReference type="PROSITE" id="PS50943"/>
    </source>
</evidence>
<organism evidence="4 5">
    <name type="scientific">Exobacillus caeni</name>
    <dbReference type="NCBI Taxonomy" id="2574798"/>
    <lineage>
        <taxon>Bacteria</taxon>
        <taxon>Bacillati</taxon>
        <taxon>Bacillota</taxon>
        <taxon>Bacilli</taxon>
        <taxon>Bacillales</taxon>
        <taxon>Guptibacillaceae</taxon>
        <taxon>Exobacillus</taxon>
    </lineage>
</organism>
<evidence type="ECO:0000313" key="4">
    <source>
        <dbReference type="EMBL" id="TLS35795.1"/>
    </source>
</evidence>